<dbReference type="SMART" id="SM00355">
    <property type="entry name" value="ZnF_C2H2"/>
    <property type="match status" value="3"/>
</dbReference>
<dbReference type="PANTHER" id="PTHR12801:SF114">
    <property type="entry name" value="EXONUCLEASE, PUTATIVE (AFU_ORTHOLOGUE AFUA_7G00870)-RELATED"/>
    <property type="match status" value="1"/>
</dbReference>
<keyword evidence="4" id="KW-0479">Metal-binding</keyword>
<dbReference type="CDD" id="cd06137">
    <property type="entry name" value="DEDDh_RNase"/>
    <property type="match status" value="1"/>
</dbReference>
<accession>A0A9P9DUE5</accession>
<gene>
    <name evidence="7" type="ORF">B0J11DRAFT_527777</name>
</gene>
<keyword evidence="2" id="KW-0378">Hydrolase</keyword>
<dbReference type="PANTHER" id="PTHR12801">
    <property type="entry name" value="RNA EXONUCLEASE REXO1 / RECO3 FAMILY MEMBER-RELATED"/>
    <property type="match status" value="1"/>
</dbReference>
<dbReference type="EMBL" id="JAGMWT010000007">
    <property type="protein sequence ID" value="KAH7125234.1"/>
    <property type="molecule type" value="Genomic_DNA"/>
</dbReference>
<dbReference type="AlphaFoldDB" id="A0A9P9DUE5"/>
<dbReference type="InterPro" id="IPR036236">
    <property type="entry name" value="Znf_C2H2_sf"/>
</dbReference>
<evidence type="ECO:0000256" key="1">
    <source>
        <dbReference type="ARBA" id="ARBA00022722"/>
    </source>
</evidence>
<dbReference type="GO" id="GO:0006364">
    <property type="term" value="P:rRNA processing"/>
    <property type="evidence" value="ECO:0007669"/>
    <property type="project" value="TreeGrafter"/>
</dbReference>
<name>A0A9P9DUE5_9PLEO</name>
<keyword evidence="8" id="KW-1185">Reference proteome</keyword>
<feature type="compositionally biased region" description="Polar residues" evidence="5">
    <location>
        <begin position="145"/>
        <end position="155"/>
    </location>
</feature>
<feature type="compositionally biased region" description="Polar residues" evidence="5">
    <location>
        <begin position="45"/>
        <end position="56"/>
    </location>
</feature>
<dbReference type="SUPFAM" id="SSF57667">
    <property type="entry name" value="beta-beta-alpha zinc fingers"/>
    <property type="match status" value="1"/>
</dbReference>
<evidence type="ECO:0000313" key="8">
    <source>
        <dbReference type="Proteomes" id="UP000700596"/>
    </source>
</evidence>
<dbReference type="InterPro" id="IPR036397">
    <property type="entry name" value="RNaseH_sf"/>
</dbReference>
<keyword evidence="3" id="KW-0269">Exonuclease</keyword>
<evidence type="ECO:0000256" key="4">
    <source>
        <dbReference type="PROSITE-ProRule" id="PRU00042"/>
    </source>
</evidence>
<evidence type="ECO:0000256" key="5">
    <source>
        <dbReference type="SAM" id="MobiDB-lite"/>
    </source>
</evidence>
<feature type="domain" description="C2H2-type" evidence="6">
    <location>
        <begin position="52"/>
        <end position="83"/>
    </location>
</feature>
<dbReference type="PROSITE" id="PS00028">
    <property type="entry name" value="ZINC_FINGER_C2H2_1"/>
    <property type="match status" value="2"/>
</dbReference>
<dbReference type="SUPFAM" id="SSF53098">
    <property type="entry name" value="Ribonuclease H-like"/>
    <property type="match status" value="1"/>
</dbReference>
<reference evidence="7" key="1">
    <citation type="journal article" date="2021" name="Nat. Commun.">
        <title>Genetic determinants of endophytism in the Arabidopsis root mycobiome.</title>
        <authorList>
            <person name="Mesny F."/>
            <person name="Miyauchi S."/>
            <person name="Thiergart T."/>
            <person name="Pickel B."/>
            <person name="Atanasova L."/>
            <person name="Karlsson M."/>
            <person name="Huettel B."/>
            <person name="Barry K.W."/>
            <person name="Haridas S."/>
            <person name="Chen C."/>
            <person name="Bauer D."/>
            <person name="Andreopoulos W."/>
            <person name="Pangilinan J."/>
            <person name="LaButti K."/>
            <person name="Riley R."/>
            <person name="Lipzen A."/>
            <person name="Clum A."/>
            <person name="Drula E."/>
            <person name="Henrissat B."/>
            <person name="Kohler A."/>
            <person name="Grigoriev I.V."/>
            <person name="Martin F.M."/>
            <person name="Hacquard S."/>
        </authorList>
    </citation>
    <scope>NUCLEOTIDE SEQUENCE</scope>
    <source>
        <strain evidence="7">MPI-CAGE-CH-0243</strain>
    </source>
</reference>
<proteinExistence type="predicted"/>
<dbReference type="Gene3D" id="3.30.160.60">
    <property type="entry name" value="Classic Zinc Finger"/>
    <property type="match status" value="1"/>
</dbReference>
<dbReference type="OrthoDB" id="16516at2759"/>
<evidence type="ECO:0000256" key="2">
    <source>
        <dbReference type="ARBA" id="ARBA00022801"/>
    </source>
</evidence>
<dbReference type="GO" id="GO:0005634">
    <property type="term" value="C:nucleus"/>
    <property type="evidence" value="ECO:0007669"/>
    <property type="project" value="TreeGrafter"/>
</dbReference>
<dbReference type="GO" id="GO:0008270">
    <property type="term" value="F:zinc ion binding"/>
    <property type="evidence" value="ECO:0007669"/>
    <property type="project" value="UniProtKB-KW"/>
</dbReference>
<keyword evidence="4" id="KW-0863">Zinc-finger</keyword>
<dbReference type="GO" id="GO:0004527">
    <property type="term" value="F:exonuclease activity"/>
    <property type="evidence" value="ECO:0007669"/>
    <property type="project" value="UniProtKB-KW"/>
</dbReference>
<dbReference type="InterPro" id="IPR013520">
    <property type="entry name" value="Ribonucl_H"/>
</dbReference>
<sequence>MSTQKSTKISSTTHLCAQCHKSFSNAHSLSQHYSSTKHRPLAQVPPSSKTPLPCSNKSCKRTFKDQAGLEQHLGSFVHKNVPATTVQKTVSASTLHILAQKSSGSSTNNSSEKASGMPISVETGLTTRTNAKSQPKHAPPRTHVENQSQDSTSGPLPSASHDRPYMKFNINDVYIVATPCNGGAPLISSLRSSQHQDQGGFDYALLLPTSQRQMEFSTQSSCCRSCGHKFTDWDSLELHFKTLACPKSTFNIPNKVSTNPDEATQNQLAEIKMSNPLGCDTSKKSIAEIDPRAAGWCVIPQTQQAGILTLLDLACHSPSKMAKNKYKTGSDYAKISTNEGAYYSKLPTFSISISQIPKRSVIAIDCEMVGVGHNGSTSEIAHIAAIDVLTREIIIDSLVQPTRSVTDWRTQYSGITKNAMMTAVAQNCVLKGWREARAELWKHMDAKTILVGHALQHDLQYLRMQHSRIVDSAILATDAVGPEVRRQWGLKTLCQQLRDKEIQTMKRKGHDPVEDAFAAREVVMWCITHPKELEAWASKRREEDREARRARAALKSAKMSVNERPPWYRIDDDIYSCYWDTDDEFGSYYWD</sequence>
<feature type="domain" description="C2H2-type" evidence="6">
    <location>
        <begin position="14"/>
        <end position="38"/>
    </location>
</feature>
<evidence type="ECO:0000313" key="7">
    <source>
        <dbReference type="EMBL" id="KAH7125234.1"/>
    </source>
</evidence>
<protein>
    <recommendedName>
        <fullName evidence="6">C2H2-type domain-containing protein</fullName>
    </recommendedName>
</protein>
<keyword evidence="4" id="KW-0862">Zinc</keyword>
<organism evidence="7 8">
    <name type="scientific">Dendryphion nanum</name>
    <dbReference type="NCBI Taxonomy" id="256645"/>
    <lineage>
        <taxon>Eukaryota</taxon>
        <taxon>Fungi</taxon>
        <taxon>Dikarya</taxon>
        <taxon>Ascomycota</taxon>
        <taxon>Pezizomycotina</taxon>
        <taxon>Dothideomycetes</taxon>
        <taxon>Pleosporomycetidae</taxon>
        <taxon>Pleosporales</taxon>
        <taxon>Torulaceae</taxon>
        <taxon>Dendryphion</taxon>
    </lineage>
</organism>
<dbReference type="InterPro" id="IPR013087">
    <property type="entry name" value="Znf_C2H2_type"/>
</dbReference>
<dbReference type="SMART" id="SM00479">
    <property type="entry name" value="EXOIII"/>
    <property type="match status" value="1"/>
</dbReference>
<dbReference type="GO" id="GO:0000027">
    <property type="term" value="P:ribosomal large subunit assembly"/>
    <property type="evidence" value="ECO:0007669"/>
    <property type="project" value="TreeGrafter"/>
</dbReference>
<dbReference type="PROSITE" id="PS50157">
    <property type="entry name" value="ZINC_FINGER_C2H2_2"/>
    <property type="match status" value="2"/>
</dbReference>
<dbReference type="Proteomes" id="UP000700596">
    <property type="component" value="Unassembled WGS sequence"/>
</dbReference>
<feature type="region of interest" description="Disordered" evidence="5">
    <location>
        <begin position="30"/>
        <end position="56"/>
    </location>
</feature>
<evidence type="ECO:0000256" key="3">
    <source>
        <dbReference type="ARBA" id="ARBA00022839"/>
    </source>
</evidence>
<keyword evidence="1" id="KW-0540">Nuclease</keyword>
<dbReference type="Gene3D" id="3.30.420.10">
    <property type="entry name" value="Ribonuclease H-like superfamily/Ribonuclease H"/>
    <property type="match status" value="1"/>
</dbReference>
<dbReference type="Pfam" id="PF00929">
    <property type="entry name" value="RNase_T"/>
    <property type="match status" value="1"/>
</dbReference>
<dbReference type="InterPro" id="IPR047021">
    <property type="entry name" value="REXO1/3/4-like"/>
</dbReference>
<feature type="region of interest" description="Disordered" evidence="5">
    <location>
        <begin position="125"/>
        <end position="162"/>
    </location>
</feature>
<dbReference type="InterPro" id="IPR012337">
    <property type="entry name" value="RNaseH-like_sf"/>
</dbReference>
<evidence type="ECO:0000259" key="6">
    <source>
        <dbReference type="PROSITE" id="PS50157"/>
    </source>
</evidence>
<dbReference type="GO" id="GO:0003676">
    <property type="term" value="F:nucleic acid binding"/>
    <property type="evidence" value="ECO:0007669"/>
    <property type="project" value="InterPro"/>
</dbReference>
<comment type="caution">
    <text evidence="7">The sequence shown here is derived from an EMBL/GenBank/DDBJ whole genome shotgun (WGS) entry which is preliminary data.</text>
</comment>